<evidence type="ECO:0000256" key="7">
    <source>
        <dbReference type="ARBA" id="ARBA00023085"/>
    </source>
</evidence>
<keyword evidence="11" id="KW-0472">Membrane</keyword>
<keyword evidence="6 10" id="KW-0378">Hydrolase</keyword>
<gene>
    <name evidence="13" type="ORF">SASPL_142479</name>
</gene>
<reference evidence="13" key="1">
    <citation type="submission" date="2018-01" db="EMBL/GenBank/DDBJ databases">
        <authorList>
            <person name="Mao J.F."/>
        </authorList>
    </citation>
    <scope>NUCLEOTIDE SEQUENCE</scope>
    <source>
        <strain evidence="13">Huo1</strain>
        <tissue evidence="13">Leaf</tissue>
    </source>
</reference>
<evidence type="ECO:0000259" key="12">
    <source>
        <dbReference type="SMART" id="SM00856"/>
    </source>
</evidence>
<dbReference type="PANTHER" id="PTHR31707">
    <property type="entry name" value="PECTINESTERASE"/>
    <property type="match status" value="1"/>
</dbReference>
<accession>A0A8X8WLZ0</accession>
<keyword evidence="7 10" id="KW-0063">Aspartyl esterase</keyword>
<dbReference type="InterPro" id="IPR033131">
    <property type="entry name" value="Pectinesterase_Asp_AS"/>
</dbReference>
<dbReference type="AlphaFoldDB" id="A0A8X8WLZ0"/>
<keyword evidence="5" id="KW-0964">Secreted</keyword>
<dbReference type="Pfam" id="PF04043">
    <property type="entry name" value="PMEI"/>
    <property type="match status" value="1"/>
</dbReference>
<keyword evidence="8" id="KW-0961">Cell wall biogenesis/degradation</keyword>
<evidence type="ECO:0000256" key="8">
    <source>
        <dbReference type="ARBA" id="ARBA00023316"/>
    </source>
</evidence>
<dbReference type="GO" id="GO:0045490">
    <property type="term" value="P:pectin catabolic process"/>
    <property type="evidence" value="ECO:0007669"/>
    <property type="project" value="UniProtKB-UniRule"/>
</dbReference>
<dbReference type="OrthoDB" id="2019149at2759"/>
<evidence type="ECO:0000256" key="2">
    <source>
        <dbReference type="ARBA" id="ARBA00005184"/>
    </source>
</evidence>
<dbReference type="InterPro" id="IPR000070">
    <property type="entry name" value="Pectinesterase_cat"/>
</dbReference>
<name>A0A8X8WLZ0_SALSN</name>
<reference evidence="13" key="2">
    <citation type="submission" date="2020-08" db="EMBL/GenBank/DDBJ databases">
        <title>Plant Genome Project.</title>
        <authorList>
            <person name="Zhang R.-G."/>
        </authorList>
    </citation>
    <scope>NUCLEOTIDE SEQUENCE</scope>
    <source>
        <strain evidence="13">Huo1</strain>
        <tissue evidence="13">Leaf</tissue>
    </source>
</reference>
<evidence type="ECO:0000256" key="4">
    <source>
        <dbReference type="ARBA" id="ARBA00022512"/>
    </source>
</evidence>
<dbReference type="CDD" id="cd15798">
    <property type="entry name" value="PMEI-like_3"/>
    <property type="match status" value="1"/>
</dbReference>
<evidence type="ECO:0000313" key="13">
    <source>
        <dbReference type="EMBL" id="KAG6396331.1"/>
    </source>
</evidence>
<keyword evidence="11" id="KW-1133">Transmembrane helix</keyword>
<proteinExistence type="predicted"/>
<evidence type="ECO:0000256" key="10">
    <source>
        <dbReference type="RuleBase" id="RU000589"/>
    </source>
</evidence>
<protein>
    <recommendedName>
        <fullName evidence="3 10">Pectinesterase</fullName>
        <ecNumber evidence="3 10">3.1.1.11</ecNumber>
    </recommendedName>
</protein>
<comment type="pathway">
    <text evidence="2 10">Glycan metabolism; pectin degradation; 2-dehydro-3-deoxy-D-gluconate from pectin: step 1/5.</text>
</comment>
<keyword evidence="4" id="KW-0134">Cell wall</keyword>
<dbReference type="Pfam" id="PF01095">
    <property type="entry name" value="Pectinesterase"/>
    <property type="match status" value="1"/>
</dbReference>
<dbReference type="GO" id="GO:0030599">
    <property type="term" value="F:pectinesterase activity"/>
    <property type="evidence" value="ECO:0007669"/>
    <property type="project" value="UniProtKB-UniRule"/>
</dbReference>
<evidence type="ECO:0000256" key="9">
    <source>
        <dbReference type="PROSITE-ProRule" id="PRU10040"/>
    </source>
</evidence>
<comment type="catalytic activity">
    <reaction evidence="10">
        <text>[(1-&gt;4)-alpha-D-galacturonosyl methyl ester](n) + n H2O = [(1-&gt;4)-alpha-D-galacturonosyl](n) + n methanol + n H(+)</text>
        <dbReference type="Rhea" id="RHEA:22380"/>
        <dbReference type="Rhea" id="RHEA-COMP:14570"/>
        <dbReference type="Rhea" id="RHEA-COMP:14573"/>
        <dbReference type="ChEBI" id="CHEBI:15377"/>
        <dbReference type="ChEBI" id="CHEBI:15378"/>
        <dbReference type="ChEBI" id="CHEBI:17790"/>
        <dbReference type="ChEBI" id="CHEBI:140522"/>
        <dbReference type="ChEBI" id="CHEBI:140523"/>
        <dbReference type="EC" id="3.1.1.11"/>
    </reaction>
</comment>
<dbReference type="GO" id="GO:0004857">
    <property type="term" value="F:enzyme inhibitor activity"/>
    <property type="evidence" value="ECO:0007669"/>
    <property type="project" value="InterPro"/>
</dbReference>
<evidence type="ECO:0000256" key="11">
    <source>
        <dbReference type="SAM" id="Phobius"/>
    </source>
</evidence>
<organism evidence="13">
    <name type="scientific">Salvia splendens</name>
    <name type="common">Scarlet sage</name>
    <dbReference type="NCBI Taxonomy" id="180675"/>
    <lineage>
        <taxon>Eukaryota</taxon>
        <taxon>Viridiplantae</taxon>
        <taxon>Streptophyta</taxon>
        <taxon>Embryophyta</taxon>
        <taxon>Tracheophyta</taxon>
        <taxon>Spermatophyta</taxon>
        <taxon>Magnoliopsida</taxon>
        <taxon>eudicotyledons</taxon>
        <taxon>Gunneridae</taxon>
        <taxon>Pentapetalae</taxon>
        <taxon>asterids</taxon>
        <taxon>lamiids</taxon>
        <taxon>Lamiales</taxon>
        <taxon>Lamiaceae</taxon>
        <taxon>Nepetoideae</taxon>
        <taxon>Mentheae</taxon>
        <taxon>Salviinae</taxon>
        <taxon>Salvia</taxon>
        <taxon>Salvia subgen. Calosphace</taxon>
        <taxon>core Calosphace</taxon>
    </lineage>
</organism>
<dbReference type="EMBL" id="PNBA02000016">
    <property type="protein sequence ID" value="KAG6396331.1"/>
    <property type="molecule type" value="Genomic_DNA"/>
</dbReference>
<evidence type="ECO:0000256" key="6">
    <source>
        <dbReference type="ARBA" id="ARBA00022801"/>
    </source>
</evidence>
<sequence length="553" mass="59743">MGDTDAGSKWKVIIATFASVLLVTAIISVIVAATYNRARSEVVSTSKAVEAICSPTRYKATCQHSLSKANTTDHRKLIEAAITVAVGDVRAVLAVLLEAAKDPVTKGAFSVCRDVLARAVRDLRRSVGKVGGAFADAARAREYVSDLRTWLSAVVANQETCVDAFRNTTGDAGERMKRLLKTARELSSNGLAMVTDLSEYVGAFRLEKGGGRKMVVKEGGAFVGRRLADTASLKPSIVVAKDGGGDFKTINEALASLPKRNNDSFVVIHIKAGVYSENVEIPEGLNKIMFVGDGPSATRLTGKRSVAGGYQTYYTATLAISGEDFLGKDLGVENTAGPEGYQALAVRVSGDRSILHNVRMDGYQDTLCADTHRQYYRNCTVTGTIDFVFGNGLALFQDCTFITRKPGPGQECVVTAQGRSDYNSNDAFIIQNSRFTAELAFLAVRPMIASYLGRPWKEMSRTIIMESEIGGFIEPEGWAPWVGTFGLDTCFYVEYENRGPGANTTGRVTWKGIHSLKGEQINSWTGGVVYGGDDWIRDSGVPYVPTMMQVKGN</sequence>
<dbReference type="Proteomes" id="UP000298416">
    <property type="component" value="Unassembled WGS sequence"/>
</dbReference>
<dbReference type="SMART" id="SM00856">
    <property type="entry name" value="PMEI"/>
    <property type="match status" value="1"/>
</dbReference>
<evidence type="ECO:0000256" key="1">
    <source>
        <dbReference type="ARBA" id="ARBA00004191"/>
    </source>
</evidence>
<comment type="subcellular location">
    <subcellularLocation>
        <location evidence="1">Secreted</location>
        <location evidence="1">Cell wall</location>
    </subcellularLocation>
</comment>
<dbReference type="FunFam" id="2.160.20.10:FF:000029">
    <property type="entry name" value="Pectinesterase 4"/>
    <property type="match status" value="1"/>
</dbReference>
<evidence type="ECO:0000313" key="14">
    <source>
        <dbReference type="Proteomes" id="UP000298416"/>
    </source>
</evidence>
<feature type="transmembrane region" description="Helical" evidence="11">
    <location>
        <begin position="12"/>
        <end position="35"/>
    </location>
</feature>
<evidence type="ECO:0000256" key="3">
    <source>
        <dbReference type="ARBA" id="ARBA00013229"/>
    </source>
</evidence>
<feature type="domain" description="Pectinesterase inhibitor" evidence="12">
    <location>
        <begin position="44"/>
        <end position="193"/>
    </location>
</feature>
<dbReference type="InterPro" id="IPR006501">
    <property type="entry name" value="Pectinesterase_inhib_dom"/>
</dbReference>
<keyword evidence="14" id="KW-1185">Reference proteome</keyword>
<dbReference type="PROSITE" id="PS00503">
    <property type="entry name" value="PECTINESTERASE_2"/>
    <property type="match status" value="1"/>
</dbReference>
<keyword evidence="11" id="KW-0812">Transmembrane</keyword>
<dbReference type="EC" id="3.1.1.11" evidence="3 10"/>
<evidence type="ECO:0000256" key="5">
    <source>
        <dbReference type="ARBA" id="ARBA00022525"/>
    </source>
</evidence>
<dbReference type="NCBIfam" id="TIGR01614">
    <property type="entry name" value="PME_inhib"/>
    <property type="match status" value="1"/>
</dbReference>
<feature type="active site" evidence="9">
    <location>
        <position position="386"/>
    </location>
</feature>
<dbReference type="FunFam" id="1.20.140.40:FF:000001">
    <property type="entry name" value="Pectinesterase"/>
    <property type="match status" value="1"/>
</dbReference>
<comment type="caution">
    <text evidence="13">The sequence shown here is derived from an EMBL/GenBank/DDBJ whole genome shotgun (WGS) entry which is preliminary data.</text>
</comment>
<dbReference type="GO" id="GO:0042545">
    <property type="term" value="P:cell wall modification"/>
    <property type="evidence" value="ECO:0007669"/>
    <property type="project" value="UniProtKB-UniRule"/>
</dbReference>